<feature type="transmembrane region" description="Helical" evidence="2">
    <location>
        <begin position="116"/>
        <end position="135"/>
    </location>
</feature>
<proteinExistence type="predicted"/>
<feature type="transmembrane region" description="Helical" evidence="2">
    <location>
        <begin position="345"/>
        <end position="370"/>
    </location>
</feature>
<organism evidence="3">
    <name type="scientific">Tetraselmis chuii</name>
    <dbReference type="NCBI Taxonomy" id="63592"/>
    <lineage>
        <taxon>Eukaryota</taxon>
        <taxon>Viridiplantae</taxon>
        <taxon>Chlorophyta</taxon>
        <taxon>core chlorophytes</taxon>
        <taxon>Chlorodendrophyceae</taxon>
        <taxon>Chlorodendrales</taxon>
        <taxon>Chlorodendraceae</taxon>
        <taxon>Tetraselmis</taxon>
    </lineage>
</organism>
<keyword evidence="2" id="KW-0472">Membrane</keyword>
<feature type="transmembrane region" description="Helical" evidence="2">
    <location>
        <begin position="244"/>
        <end position="264"/>
    </location>
</feature>
<evidence type="ECO:0000256" key="2">
    <source>
        <dbReference type="SAM" id="Phobius"/>
    </source>
</evidence>
<feature type="transmembrane region" description="Helical" evidence="2">
    <location>
        <begin position="284"/>
        <end position="301"/>
    </location>
</feature>
<name>A0A7S1SNW5_9CHLO</name>
<accession>A0A7S1SNW5</accession>
<keyword evidence="2" id="KW-1133">Transmembrane helix</keyword>
<evidence type="ECO:0000256" key="1">
    <source>
        <dbReference type="SAM" id="MobiDB-lite"/>
    </source>
</evidence>
<evidence type="ECO:0000313" key="3">
    <source>
        <dbReference type="EMBL" id="CAD9203622.1"/>
    </source>
</evidence>
<keyword evidence="2" id="KW-0812">Transmembrane</keyword>
<protein>
    <submittedName>
        <fullName evidence="3">Uncharacterized protein</fullName>
    </submittedName>
</protein>
<feature type="transmembrane region" description="Helical" evidence="2">
    <location>
        <begin position="313"/>
        <end position="333"/>
    </location>
</feature>
<feature type="region of interest" description="Disordered" evidence="1">
    <location>
        <begin position="50"/>
        <end position="79"/>
    </location>
</feature>
<gene>
    <name evidence="3" type="ORF">TCHU04912_LOCUS5857</name>
</gene>
<dbReference type="AlphaFoldDB" id="A0A7S1SNW5"/>
<feature type="transmembrane region" description="Helical" evidence="2">
    <location>
        <begin position="91"/>
        <end position="109"/>
    </location>
</feature>
<reference evidence="3" key="1">
    <citation type="submission" date="2021-01" db="EMBL/GenBank/DDBJ databases">
        <authorList>
            <person name="Corre E."/>
            <person name="Pelletier E."/>
            <person name="Niang G."/>
            <person name="Scheremetjew M."/>
            <person name="Finn R."/>
            <person name="Kale V."/>
            <person name="Holt S."/>
            <person name="Cochrane G."/>
            <person name="Meng A."/>
            <person name="Brown T."/>
            <person name="Cohen L."/>
        </authorList>
    </citation>
    <scope>NUCLEOTIDE SEQUENCE</scope>
    <source>
        <strain evidence="3">PLY429</strain>
    </source>
</reference>
<dbReference type="EMBL" id="HBGG01011500">
    <property type="protein sequence ID" value="CAD9203622.1"/>
    <property type="molecule type" value="Transcribed_RNA"/>
</dbReference>
<sequence>MLAAAVLSGSPPTVAAVLELLLDENPSSDLMSALSPLVRPDTVLAKQLSDHFPSGTRDHRRSSASSAPTPPPEADDTHSINSWNGISSLKHPLTIVVVLLINSLVFSSLPWTRAQIVSHILLVSVLLHVMLPFVYRRLYEMPMRELRALAAVHGLLLAPTTPQFLDASVQAQFEQQQVDVEGSASSWVIFCGWLAFRITAVIKLLSPVPGSRGMLTAHAVSGLLLLPIRYLAIRSRSLDAVRCVNVGMPTLLVSISPMSMYTYWWLSGQPAPMLFFFVSTSPPIWVAILAMLPIFVLINATEMFTLAGPLSPLNLVVLTHFAISVVWCGLLMGETAKEWYGVYAPYYWVTWFICMLTVIYTVFVCARAWLECSLMKNFLNHHAIKQH</sequence>